<comment type="cofactor">
    <cofactor evidence="2">
        <name>a divalent metal cation</name>
        <dbReference type="ChEBI" id="CHEBI:60240"/>
    </cofactor>
</comment>
<keyword evidence="5" id="KW-0597">Phosphoprotein</keyword>
<keyword evidence="8" id="KW-0902">Two-component regulatory system</keyword>
<dbReference type="GO" id="GO:0000155">
    <property type="term" value="F:phosphorelay sensor kinase activity"/>
    <property type="evidence" value="ECO:0007669"/>
    <property type="project" value="InterPro"/>
</dbReference>
<proteinExistence type="predicted"/>
<evidence type="ECO:0000256" key="9">
    <source>
        <dbReference type="ARBA" id="ARBA00023136"/>
    </source>
</evidence>
<dbReference type="GO" id="GO:0005886">
    <property type="term" value="C:plasma membrane"/>
    <property type="evidence" value="ECO:0007669"/>
    <property type="project" value="UniProtKB-SubCell"/>
</dbReference>
<dbReference type="InterPro" id="IPR003661">
    <property type="entry name" value="HisK_dim/P_dom"/>
</dbReference>
<dbReference type="Pfam" id="PF00512">
    <property type="entry name" value="HisKA"/>
    <property type="match status" value="1"/>
</dbReference>
<evidence type="ECO:0000256" key="3">
    <source>
        <dbReference type="ARBA" id="ARBA00004236"/>
    </source>
</evidence>
<evidence type="ECO:0000313" key="12">
    <source>
        <dbReference type="EMBL" id="QIN84842.1"/>
    </source>
</evidence>
<comment type="catalytic activity">
    <reaction evidence="1">
        <text>ATP + protein L-histidine = ADP + protein N-phospho-L-histidine.</text>
        <dbReference type="EC" id="2.7.13.3"/>
    </reaction>
</comment>
<evidence type="ECO:0000256" key="1">
    <source>
        <dbReference type="ARBA" id="ARBA00000085"/>
    </source>
</evidence>
<dbReference type="AlphaFoldDB" id="A0A6G8QEG6"/>
<dbReference type="PROSITE" id="PS50109">
    <property type="entry name" value="HIS_KIN"/>
    <property type="match status" value="1"/>
</dbReference>
<dbReference type="InterPro" id="IPR005467">
    <property type="entry name" value="His_kinase_dom"/>
</dbReference>
<dbReference type="GO" id="GO:0005509">
    <property type="term" value="F:calcium ion binding"/>
    <property type="evidence" value="ECO:0007669"/>
    <property type="project" value="UniProtKB-ARBA"/>
</dbReference>
<keyword evidence="6" id="KW-0808">Transferase</keyword>
<dbReference type="SMART" id="SM00387">
    <property type="entry name" value="HATPase_c"/>
    <property type="match status" value="1"/>
</dbReference>
<dbReference type="FunFam" id="1.10.287.130:FF:000001">
    <property type="entry name" value="Two-component sensor histidine kinase"/>
    <property type="match status" value="1"/>
</dbReference>
<dbReference type="Pfam" id="PF02518">
    <property type="entry name" value="HATPase_c"/>
    <property type="match status" value="1"/>
</dbReference>
<dbReference type="SMART" id="SM00388">
    <property type="entry name" value="HisKA"/>
    <property type="match status" value="1"/>
</dbReference>
<sequence>MGWIRGVRAEPWRVTMGAVGGLLVAIIVAGLIGFWQTQSIERVADEAFGYVELEDEGDDIRAAILDVRHYHRNLYFPAIDTGRLTREGMDDFGAAREQFYEEIDELGGVRPYDPNAPQPEDFRRWADEYYEDFGPFAQEATVTDEEAFDRASDLGLKRLAQMELAAEELDGLGEDLTDDSLQKVDRAATTSAVVLLGAIVGLLVAGVALAYAAVRVVNELRRLYAEQHETADKLAEASRQKTDFLADVSHELRTPLTVLRGNAQVGLALGAEGEQKQLLEEVVEESKRMSRMVEELLFLARSDSSPPSLEPETISIPPVMSELAGRAAVLARERGAVLEADLRAEGTLRADPGRLEQAVLILIDNAIKYGPPGGTVTLRSEVTHSGELRITVEDRGPGIPKEDLPRIFERFYRVDKARSRRMGGTGLGLPIAKTIVEAHGGHVTAESRPGKGTRMSVHLPMLEDPAKTAQPTPAQREAQKS</sequence>
<gene>
    <name evidence="12" type="ORF">GBA63_20985</name>
</gene>
<evidence type="ECO:0000313" key="13">
    <source>
        <dbReference type="Proteomes" id="UP000501452"/>
    </source>
</evidence>
<dbReference type="PRINTS" id="PR00344">
    <property type="entry name" value="BCTRLSENSOR"/>
</dbReference>
<dbReference type="Gene3D" id="3.30.565.10">
    <property type="entry name" value="Histidine kinase-like ATPase, C-terminal domain"/>
    <property type="match status" value="1"/>
</dbReference>
<dbReference type="InterPro" id="IPR036097">
    <property type="entry name" value="HisK_dim/P_sf"/>
</dbReference>
<dbReference type="Gene3D" id="1.10.287.130">
    <property type="match status" value="1"/>
</dbReference>
<dbReference type="InterPro" id="IPR036890">
    <property type="entry name" value="HATPase_C_sf"/>
</dbReference>
<dbReference type="CDD" id="cd00082">
    <property type="entry name" value="HisKA"/>
    <property type="match status" value="1"/>
</dbReference>
<keyword evidence="10" id="KW-0812">Transmembrane</keyword>
<organism evidence="12 13">
    <name type="scientific">Rubrobacter tropicus</name>
    <dbReference type="NCBI Taxonomy" id="2653851"/>
    <lineage>
        <taxon>Bacteria</taxon>
        <taxon>Bacillati</taxon>
        <taxon>Actinomycetota</taxon>
        <taxon>Rubrobacteria</taxon>
        <taxon>Rubrobacterales</taxon>
        <taxon>Rubrobacteraceae</taxon>
        <taxon>Rubrobacter</taxon>
    </lineage>
</organism>
<evidence type="ECO:0000256" key="6">
    <source>
        <dbReference type="ARBA" id="ARBA00022679"/>
    </source>
</evidence>
<dbReference type="PANTHER" id="PTHR43711:SF1">
    <property type="entry name" value="HISTIDINE KINASE 1"/>
    <property type="match status" value="1"/>
</dbReference>
<keyword evidence="13" id="KW-1185">Reference proteome</keyword>
<dbReference type="InterPro" id="IPR050736">
    <property type="entry name" value="Sensor_HK_Regulatory"/>
</dbReference>
<reference evidence="12 13" key="1">
    <citation type="submission" date="2019-10" db="EMBL/GenBank/DDBJ databases">
        <title>Rubrobacter sp nov SCSIO 52090 isolated from a deep-sea sediment in the South China Sea.</title>
        <authorList>
            <person name="Chen R.W."/>
        </authorList>
    </citation>
    <scope>NUCLEOTIDE SEQUENCE [LARGE SCALE GENOMIC DNA]</scope>
    <source>
        <strain evidence="12 13">SCSIO 52909</strain>
    </source>
</reference>
<feature type="domain" description="Histidine kinase" evidence="11">
    <location>
        <begin position="247"/>
        <end position="463"/>
    </location>
</feature>
<feature type="transmembrane region" description="Helical" evidence="10">
    <location>
        <begin position="12"/>
        <end position="35"/>
    </location>
</feature>
<accession>A0A6G8QEG6</accession>
<dbReference type="KEGG" id="rub:GBA63_20985"/>
<dbReference type="EMBL" id="CP045119">
    <property type="protein sequence ID" value="QIN84842.1"/>
    <property type="molecule type" value="Genomic_DNA"/>
</dbReference>
<evidence type="ECO:0000256" key="7">
    <source>
        <dbReference type="ARBA" id="ARBA00022777"/>
    </source>
</evidence>
<keyword evidence="10" id="KW-1133">Transmembrane helix</keyword>
<keyword evidence="9 10" id="KW-0472">Membrane</keyword>
<comment type="subcellular location">
    <subcellularLocation>
        <location evidence="3">Cell membrane</location>
    </subcellularLocation>
</comment>
<dbReference type="Proteomes" id="UP000501452">
    <property type="component" value="Chromosome"/>
</dbReference>
<dbReference type="EC" id="2.7.13.3" evidence="4"/>
<evidence type="ECO:0000256" key="5">
    <source>
        <dbReference type="ARBA" id="ARBA00022553"/>
    </source>
</evidence>
<dbReference type="SUPFAM" id="SSF55874">
    <property type="entry name" value="ATPase domain of HSP90 chaperone/DNA topoisomerase II/histidine kinase"/>
    <property type="match status" value="1"/>
</dbReference>
<evidence type="ECO:0000256" key="4">
    <source>
        <dbReference type="ARBA" id="ARBA00012438"/>
    </source>
</evidence>
<dbReference type="RefSeq" id="WP_166179432.1">
    <property type="nucleotide sequence ID" value="NZ_CP045119.1"/>
</dbReference>
<dbReference type="SUPFAM" id="SSF47384">
    <property type="entry name" value="Homodimeric domain of signal transducing histidine kinase"/>
    <property type="match status" value="1"/>
</dbReference>
<evidence type="ECO:0000256" key="8">
    <source>
        <dbReference type="ARBA" id="ARBA00023012"/>
    </source>
</evidence>
<evidence type="ECO:0000256" key="10">
    <source>
        <dbReference type="SAM" id="Phobius"/>
    </source>
</evidence>
<dbReference type="PANTHER" id="PTHR43711">
    <property type="entry name" value="TWO-COMPONENT HISTIDINE KINASE"/>
    <property type="match status" value="1"/>
</dbReference>
<dbReference type="InterPro" id="IPR003594">
    <property type="entry name" value="HATPase_dom"/>
</dbReference>
<protein>
    <recommendedName>
        <fullName evidence="4">histidine kinase</fullName>
        <ecNumber evidence="4">2.7.13.3</ecNumber>
    </recommendedName>
</protein>
<feature type="transmembrane region" description="Helical" evidence="10">
    <location>
        <begin position="192"/>
        <end position="214"/>
    </location>
</feature>
<dbReference type="CDD" id="cd00075">
    <property type="entry name" value="HATPase"/>
    <property type="match status" value="1"/>
</dbReference>
<evidence type="ECO:0000256" key="2">
    <source>
        <dbReference type="ARBA" id="ARBA00001968"/>
    </source>
</evidence>
<keyword evidence="7" id="KW-0418">Kinase</keyword>
<evidence type="ECO:0000259" key="11">
    <source>
        <dbReference type="PROSITE" id="PS50109"/>
    </source>
</evidence>
<name>A0A6G8QEG6_9ACTN</name>
<dbReference type="InterPro" id="IPR004358">
    <property type="entry name" value="Sig_transdc_His_kin-like_C"/>
</dbReference>
<dbReference type="FunFam" id="3.30.565.10:FF:000006">
    <property type="entry name" value="Sensor histidine kinase WalK"/>
    <property type="match status" value="1"/>
</dbReference>